<dbReference type="Gene3D" id="3.40.50.150">
    <property type="entry name" value="Vaccinia Virus protein VP39"/>
    <property type="match status" value="1"/>
</dbReference>
<dbReference type="Pfam" id="PF02353">
    <property type="entry name" value="CMAS"/>
    <property type="match status" value="1"/>
</dbReference>
<dbReference type="OrthoDB" id="506498at2759"/>
<accession>A0A8H5H2A6</accession>
<dbReference type="AlphaFoldDB" id="A0A8H5H2A6"/>
<protein>
    <submittedName>
        <fullName evidence="2">Uncharacterized protein</fullName>
    </submittedName>
</protein>
<comment type="similarity">
    <text evidence="1">Belongs to the CFA/CMAS family.</text>
</comment>
<gene>
    <name evidence="2" type="ORF">D9615_007920</name>
</gene>
<dbReference type="CDD" id="cd02440">
    <property type="entry name" value="AdoMet_MTases"/>
    <property type="match status" value="1"/>
</dbReference>
<comment type="caution">
    <text evidence="2">The sequence shown here is derived from an EMBL/GenBank/DDBJ whole genome shotgun (WGS) entry which is preliminary data.</text>
</comment>
<keyword evidence="3" id="KW-1185">Reference proteome</keyword>
<dbReference type="SUPFAM" id="SSF52047">
    <property type="entry name" value="RNI-like"/>
    <property type="match status" value="1"/>
</dbReference>
<organism evidence="2 3">
    <name type="scientific">Tricholomella constricta</name>
    <dbReference type="NCBI Taxonomy" id="117010"/>
    <lineage>
        <taxon>Eukaryota</taxon>
        <taxon>Fungi</taxon>
        <taxon>Dikarya</taxon>
        <taxon>Basidiomycota</taxon>
        <taxon>Agaricomycotina</taxon>
        <taxon>Agaricomycetes</taxon>
        <taxon>Agaricomycetidae</taxon>
        <taxon>Agaricales</taxon>
        <taxon>Tricholomatineae</taxon>
        <taxon>Lyophyllaceae</taxon>
        <taxon>Tricholomella</taxon>
    </lineage>
</organism>
<evidence type="ECO:0000313" key="2">
    <source>
        <dbReference type="EMBL" id="KAF5375371.1"/>
    </source>
</evidence>
<dbReference type="EMBL" id="JAACJP010000034">
    <property type="protein sequence ID" value="KAF5375371.1"/>
    <property type="molecule type" value="Genomic_DNA"/>
</dbReference>
<proteinExistence type="inferred from homology"/>
<dbReference type="Proteomes" id="UP000565441">
    <property type="component" value="Unassembled WGS sequence"/>
</dbReference>
<dbReference type="PANTHER" id="PTHR43832">
    <property type="match status" value="1"/>
</dbReference>
<reference evidence="2 3" key="1">
    <citation type="journal article" date="2020" name="ISME J.">
        <title>Uncovering the hidden diversity of litter-decomposition mechanisms in mushroom-forming fungi.</title>
        <authorList>
            <person name="Floudas D."/>
            <person name="Bentzer J."/>
            <person name="Ahren D."/>
            <person name="Johansson T."/>
            <person name="Persson P."/>
            <person name="Tunlid A."/>
        </authorList>
    </citation>
    <scope>NUCLEOTIDE SEQUENCE [LARGE SCALE GENOMIC DNA]</scope>
    <source>
        <strain evidence="2 3">CBS 661.87</strain>
    </source>
</reference>
<evidence type="ECO:0000313" key="3">
    <source>
        <dbReference type="Proteomes" id="UP000565441"/>
    </source>
</evidence>
<dbReference type="PANTHER" id="PTHR43832:SF1">
    <property type="entry name" value="S-ADENOSYL-L-METHIONINE-DEPENDENT METHYLTRANSFERASES SUPERFAMILY PROTEIN"/>
    <property type="match status" value="1"/>
</dbReference>
<dbReference type="FunFam" id="3.40.50.150:FF:000554">
    <property type="entry name" value="Cation-transporting ATPase"/>
    <property type="match status" value="1"/>
</dbReference>
<sequence>MHASYQLLDKGLVPDFIVRRVIRALLRQRLREIDRGSFEANHAAKMRWIEELRARDAIAEVPEKANEQHYQVPTKFIISTLGPYAKYSSCLYPTGKETLAEAESLMLESYCEKAQLRDNQEILDLGCGWGSLSLFLAQKYPNARITGLSNSATQKAHIDAVAKLRGLTNIVIITADINTFNFGSGEYFDRIISIEMFEHMKNYQVLFQKVSTWLRPNLSPAARADDALLFIQVFCHRSMPYHFEEGDGWMAQNFFSGGTMPSHDLFTYFQSDLTLIRSWYINGMHYSRTLEDWLKLQDKNGKDIDGKLRAGLRTTNCAETRSAPLLVCKSWLRVATPLFYSVVVLRCRRQTEALSRTLFGNKMLGTFIQKLRLEGGFGQSVHTIVEAAPNITDLWLTLDISCFDNVTGLCHNNHIENDQIRTLFEALCNGIRTWKALVLIDLPFAGFRGCYPSKRALEICGVLATAPHLQTLVLKHPQGSRDFLQQITQNPSLEIVHVAFQSLGDPKWDAMFIEESRRFEIYELREGEKLKELLHYEYPDAKEL</sequence>
<dbReference type="SUPFAM" id="SSF53335">
    <property type="entry name" value="S-adenosyl-L-methionine-dependent methyltransferases"/>
    <property type="match status" value="1"/>
</dbReference>
<evidence type="ECO:0000256" key="1">
    <source>
        <dbReference type="ARBA" id="ARBA00010815"/>
    </source>
</evidence>
<dbReference type="InterPro" id="IPR029063">
    <property type="entry name" value="SAM-dependent_MTases_sf"/>
</dbReference>
<name>A0A8H5H2A6_9AGAR</name>